<keyword evidence="4" id="KW-1185">Reference proteome</keyword>
<dbReference type="PANTHER" id="PTHR39428:SF3">
    <property type="entry name" value="DEAZAFLAVIN-DEPENDENT NITROREDUCTASE"/>
    <property type="match status" value="1"/>
</dbReference>
<dbReference type="EMBL" id="BOMN01000022">
    <property type="protein sequence ID" value="GIE18652.1"/>
    <property type="molecule type" value="Genomic_DNA"/>
</dbReference>
<name>A0ABQ3ZKC7_9ACTN</name>
<comment type="catalytic activity">
    <reaction evidence="2">
        <text>oxidized coenzyme F420-(gamma-L-Glu)(n) + a quinol + H(+) = reduced coenzyme F420-(gamma-L-Glu)(n) + a quinone</text>
        <dbReference type="Rhea" id="RHEA:39663"/>
        <dbReference type="Rhea" id="RHEA-COMP:12939"/>
        <dbReference type="Rhea" id="RHEA-COMP:14378"/>
        <dbReference type="ChEBI" id="CHEBI:15378"/>
        <dbReference type="ChEBI" id="CHEBI:24646"/>
        <dbReference type="ChEBI" id="CHEBI:132124"/>
        <dbReference type="ChEBI" id="CHEBI:133980"/>
        <dbReference type="ChEBI" id="CHEBI:139511"/>
    </reaction>
</comment>
<evidence type="ECO:0000256" key="2">
    <source>
        <dbReference type="ARBA" id="ARBA00049106"/>
    </source>
</evidence>
<dbReference type="Gene3D" id="2.30.110.10">
    <property type="entry name" value="Electron Transport, Fmn-binding Protein, Chain A"/>
    <property type="match status" value="1"/>
</dbReference>
<evidence type="ECO:0000256" key="1">
    <source>
        <dbReference type="ARBA" id="ARBA00008710"/>
    </source>
</evidence>
<sequence>MNDYEPSPTTSVRDQVALYEATGGREGNTLEGRPVVILTTTGARSGRIRKTPVMRIVRDGIYVAVASAGGAPEHPAWYHNLVAEPLAELQDGTGHHAVRAREIHGAEKDRWWVVAESFWPHFPEYRARAGREIPMFLLEPLTERTNP</sequence>
<dbReference type="Pfam" id="PF04075">
    <property type="entry name" value="F420H2_quin_red"/>
    <property type="match status" value="1"/>
</dbReference>
<comment type="similarity">
    <text evidence="1">Belongs to the F420H(2)-dependent quinone reductase family.</text>
</comment>
<evidence type="ECO:0000313" key="3">
    <source>
        <dbReference type="EMBL" id="GIE18652.1"/>
    </source>
</evidence>
<dbReference type="NCBIfam" id="TIGR00026">
    <property type="entry name" value="hi_GC_TIGR00026"/>
    <property type="match status" value="1"/>
</dbReference>
<dbReference type="Proteomes" id="UP000603200">
    <property type="component" value="Unassembled WGS sequence"/>
</dbReference>
<protein>
    <submittedName>
        <fullName evidence="3">Nitroreductase</fullName>
    </submittedName>
</protein>
<dbReference type="RefSeq" id="WP_203835910.1">
    <property type="nucleotide sequence ID" value="NZ_BAAATV010000003.1"/>
</dbReference>
<dbReference type="PANTHER" id="PTHR39428">
    <property type="entry name" value="F420H(2)-DEPENDENT QUINONE REDUCTASE RV1261C"/>
    <property type="match status" value="1"/>
</dbReference>
<dbReference type="InterPro" id="IPR012349">
    <property type="entry name" value="Split_barrel_FMN-bd"/>
</dbReference>
<evidence type="ECO:0000313" key="4">
    <source>
        <dbReference type="Proteomes" id="UP000603200"/>
    </source>
</evidence>
<proteinExistence type="inferred from homology"/>
<accession>A0ABQ3ZKC7</accession>
<reference evidence="3 4" key="1">
    <citation type="submission" date="2021-01" db="EMBL/GenBank/DDBJ databases">
        <title>Whole genome shotgun sequence of Actinoplanes humidus NBRC 14915.</title>
        <authorList>
            <person name="Komaki H."/>
            <person name="Tamura T."/>
        </authorList>
    </citation>
    <scope>NUCLEOTIDE SEQUENCE [LARGE SCALE GENOMIC DNA]</scope>
    <source>
        <strain evidence="3 4">NBRC 14915</strain>
    </source>
</reference>
<organism evidence="3 4">
    <name type="scientific">Winogradskya humida</name>
    <dbReference type="NCBI Taxonomy" id="113566"/>
    <lineage>
        <taxon>Bacteria</taxon>
        <taxon>Bacillati</taxon>
        <taxon>Actinomycetota</taxon>
        <taxon>Actinomycetes</taxon>
        <taxon>Micromonosporales</taxon>
        <taxon>Micromonosporaceae</taxon>
        <taxon>Winogradskya</taxon>
    </lineage>
</organism>
<gene>
    <name evidence="3" type="ORF">Ahu01nite_017540</name>
</gene>
<dbReference type="InterPro" id="IPR004378">
    <property type="entry name" value="F420H2_quin_Rdtase"/>
</dbReference>
<comment type="caution">
    <text evidence="3">The sequence shown here is derived from an EMBL/GenBank/DDBJ whole genome shotgun (WGS) entry which is preliminary data.</text>
</comment>